<evidence type="ECO:0000313" key="2">
    <source>
        <dbReference type="Proteomes" id="UP001446871"/>
    </source>
</evidence>
<reference evidence="1 2" key="1">
    <citation type="submission" date="2023-01" db="EMBL/GenBank/DDBJ databases">
        <title>Analysis of 21 Apiospora genomes using comparative genomics revels a genus with tremendous synthesis potential of carbohydrate active enzymes and secondary metabolites.</title>
        <authorList>
            <person name="Sorensen T."/>
        </authorList>
    </citation>
    <scope>NUCLEOTIDE SEQUENCE [LARGE SCALE GENOMIC DNA]</scope>
    <source>
        <strain evidence="1 2">CBS 83171</strain>
    </source>
</reference>
<organism evidence="1 2">
    <name type="scientific">Apiospora saccharicola</name>
    <dbReference type="NCBI Taxonomy" id="335842"/>
    <lineage>
        <taxon>Eukaryota</taxon>
        <taxon>Fungi</taxon>
        <taxon>Dikarya</taxon>
        <taxon>Ascomycota</taxon>
        <taxon>Pezizomycotina</taxon>
        <taxon>Sordariomycetes</taxon>
        <taxon>Xylariomycetidae</taxon>
        <taxon>Amphisphaeriales</taxon>
        <taxon>Apiosporaceae</taxon>
        <taxon>Apiospora</taxon>
    </lineage>
</organism>
<accession>A0ABR1UMU7</accession>
<sequence length="66" mass="7142">MSEQGKATSSSSHLDGQIKRWSIDHLILGRDKGSSAAAPVARYHYRDLAVSHPAKTMLPTNDPIAV</sequence>
<gene>
    <name evidence="1" type="ORF">PG996_009109</name>
</gene>
<comment type="caution">
    <text evidence="1">The sequence shown here is derived from an EMBL/GenBank/DDBJ whole genome shotgun (WGS) entry which is preliminary data.</text>
</comment>
<protein>
    <submittedName>
        <fullName evidence="1">Uncharacterized protein</fullName>
    </submittedName>
</protein>
<keyword evidence="2" id="KW-1185">Reference proteome</keyword>
<name>A0ABR1UMU7_9PEZI</name>
<proteinExistence type="predicted"/>
<dbReference type="Proteomes" id="UP001446871">
    <property type="component" value="Unassembled WGS sequence"/>
</dbReference>
<evidence type="ECO:0000313" key="1">
    <source>
        <dbReference type="EMBL" id="KAK8059179.1"/>
    </source>
</evidence>
<dbReference type="EMBL" id="JAQQWM010000006">
    <property type="protein sequence ID" value="KAK8059179.1"/>
    <property type="molecule type" value="Genomic_DNA"/>
</dbReference>